<proteinExistence type="predicted"/>
<evidence type="ECO:0000313" key="1">
    <source>
        <dbReference type="EMBL" id="EGT30280.1"/>
    </source>
</evidence>
<accession>G0M6J1</accession>
<dbReference type="Proteomes" id="UP000008068">
    <property type="component" value="Unassembled WGS sequence"/>
</dbReference>
<gene>
    <name evidence="1" type="ORF">CAEBREN_14119</name>
</gene>
<dbReference type="HOGENOM" id="CLU_2814680_0_0_1"/>
<organism evidence="2">
    <name type="scientific">Caenorhabditis brenneri</name>
    <name type="common">Nematode worm</name>
    <dbReference type="NCBI Taxonomy" id="135651"/>
    <lineage>
        <taxon>Eukaryota</taxon>
        <taxon>Metazoa</taxon>
        <taxon>Ecdysozoa</taxon>
        <taxon>Nematoda</taxon>
        <taxon>Chromadorea</taxon>
        <taxon>Rhabditida</taxon>
        <taxon>Rhabditina</taxon>
        <taxon>Rhabditomorpha</taxon>
        <taxon>Rhabditoidea</taxon>
        <taxon>Rhabditidae</taxon>
        <taxon>Peloderinae</taxon>
        <taxon>Caenorhabditis</taxon>
    </lineage>
</organism>
<dbReference type="EMBL" id="GL379786">
    <property type="protein sequence ID" value="EGT30280.1"/>
    <property type="molecule type" value="Genomic_DNA"/>
</dbReference>
<keyword evidence="2" id="KW-1185">Reference proteome</keyword>
<dbReference type="AlphaFoldDB" id="G0M6J1"/>
<evidence type="ECO:0000313" key="2">
    <source>
        <dbReference type="Proteomes" id="UP000008068"/>
    </source>
</evidence>
<protein>
    <submittedName>
        <fullName evidence="1">Uncharacterized protein</fullName>
    </submittedName>
</protein>
<sequence>MITHILRAYATTTAEINQLKEAAATAALSSLSYSQTLLFRPPRVMFYLSLPRQPQPTKQRGIKFRAQ</sequence>
<reference evidence="2" key="1">
    <citation type="submission" date="2011-07" db="EMBL/GenBank/DDBJ databases">
        <authorList>
            <consortium name="Caenorhabditis brenneri Sequencing and Analysis Consortium"/>
            <person name="Wilson R.K."/>
        </authorList>
    </citation>
    <scope>NUCLEOTIDE SEQUENCE [LARGE SCALE GENOMIC DNA]</scope>
    <source>
        <strain evidence="2">PB2801</strain>
    </source>
</reference>
<dbReference type="InParanoid" id="G0M6J1"/>
<name>G0M6J1_CAEBE</name>